<dbReference type="Proteomes" id="UP000033566">
    <property type="component" value="Chromosome"/>
</dbReference>
<dbReference type="GO" id="GO:0005524">
    <property type="term" value="F:ATP binding"/>
    <property type="evidence" value="ECO:0007669"/>
    <property type="project" value="UniProtKB-KW"/>
</dbReference>
<accession>A0A0F6QXS1</accession>
<dbReference type="PANTHER" id="PTHR24421:SF10">
    <property type="entry name" value="NITRATE_NITRITE SENSOR PROTEIN NARQ"/>
    <property type="match status" value="1"/>
</dbReference>
<dbReference type="InterPro" id="IPR050482">
    <property type="entry name" value="Sensor_HK_TwoCompSys"/>
</dbReference>
<dbReference type="EMBL" id="CP011311">
    <property type="protein sequence ID" value="AKE40152.1"/>
    <property type="molecule type" value="Genomic_DNA"/>
</dbReference>
<evidence type="ECO:0000256" key="4">
    <source>
        <dbReference type="ARBA" id="ARBA00022679"/>
    </source>
</evidence>
<gene>
    <name evidence="11" type="ORF">UL81_11100</name>
</gene>
<evidence type="ECO:0000256" key="3">
    <source>
        <dbReference type="ARBA" id="ARBA00022553"/>
    </source>
</evidence>
<reference evidence="11 12" key="1">
    <citation type="journal article" date="2015" name="Genome Announc.">
        <title>Complete Genome Sequence of Corynebacterium camporealensis DSM 44610, Isolated from the Milk of a Manchega Sheep with Subclinical Mastitis.</title>
        <authorList>
            <person name="Ruckert C."/>
            <person name="Albersmeier A."/>
            <person name="Winkler A."/>
            <person name="Tauch A."/>
        </authorList>
    </citation>
    <scope>NUCLEOTIDE SEQUENCE [LARGE SCALE GENOMIC DNA]</scope>
    <source>
        <strain evidence="11 12">DSM 44610</strain>
    </source>
</reference>
<feature type="domain" description="Histidine kinase/HSP90-like ATPase" evidence="9">
    <location>
        <begin position="308"/>
        <end position="390"/>
    </location>
</feature>
<keyword evidence="12" id="KW-1185">Reference proteome</keyword>
<dbReference type="PANTHER" id="PTHR24421">
    <property type="entry name" value="NITRATE/NITRITE SENSOR PROTEIN NARX-RELATED"/>
    <property type="match status" value="1"/>
</dbReference>
<dbReference type="GO" id="GO:0000155">
    <property type="term" value="F:phosphorelay sensor kinase activity"/>
    <property type="evidence" value="ECO:0007669"/>
    <property type="project" value="InterPro"/>
</dbReference>
<dbReference type="HOGENOM" id="CLU_000445_20_14_11"/>
<dbReference type="Gene3D" id="1.20.5.1930">
    <property type="match status" value="1"/>
</dbReference>
<evidence type="ECO:0000256" key="7">
    <source>
        <dbReference type="ARBA" id="ARBA00022840"/>
    </source>
</evidence>
<dbReference type="AlphaFoldDB" id="A0A0F6QXS1"/>
<evidence type="ECO:0000256" key="6">
    <source>
        <dbReference type="ARBA" id="ARBA00022777"/>
    </source>
</evidence>
<dbReference type="GO" id="GO:0016020">
    <property type="term" value="C:membrane"/>
    <property type="evidence" value="ECO:0007669"/>
    <property type="project" value="InterPro"/>
</dbReference>
<evidence type="ECO:0000256" key="8">
    <source>
        <dbReference type="ARBA" id="ARBA00023012"/>
    </source>
</evidence>
<evidence type="ECO:0000256" key="5">
    <source>
        <dbReference type="ARBA" id="ARBA00022741"/>
    </source>
</evidence>
<evidence type="ECO:0000256" key="2">
    <source>
        <dbReference type="ARBA" id="ARBA00012438"/>
    </source>
</evidence>
<dbReference type="KEGG" id="ccj:UL81_11100"/>
<evidence type="ECO:0000259" key="10">
    <source>
        <dbReference type="Pfam" id="PF07730"/>
    </source>
</evidence>
<keyword evidence="3" id="KW-0597">Phosphoprotein</keyword>
<dbReference type="STRING" id="161896.UL81_11100"/>
<dbReference type="SUPFAM" id="SSF55874">
    <property type="entry name" value="ATPase domain of HSP90 chaperone/DNA topoisomerase II/histidine kinase"/>
    <property type="match status" value="1"/>
</dbReference>
<evidence type="ECO:0000256" key="1">
    <source>
        <dbReference type="ARBA" id="ARBA00000085"/>
    </source>
</evidence>
<dbReference type="EC" id="2.7.13.3" evidence="2"/>
<comment type="catalytic activity">
    <reaction evidence="1">
        <text>ATP + protein L-histidine = ADP + protein N-phospho-L-histidine.</text>
        <dbReference type="EC" id="2.7.13.3"/>
    </reaction>
</comment>
<keyword evidence="8" id="KW-0902">Two-component regulatory system</keyword>
<dbReference type="CDD" id="cd16917">
    <property type="entry name" value="HATPase_UhpB-NarQ-NarX-like"/>
    <property type="match status" value="1"/>
</dbReference>
<name>A0A0F6QXS1_9CORY</name>
<sequence>MKAQRSFTDRAFEAWFYSRETVWLGALATLLFQVAVTGLSGDLGGFPNLWVWLLFTATQFVLLLGRRRYPLATFTGHACVVALSALLFHAGSYCWLPFLVALGSHIVRSSLRSSLFAGGCAILLSVLIATSFEPNESFRIESLIPVLATVAIAIAASSFFRWRQESLLSRDRALVAEQETRAAIERQQRAEEMSRIASKLHDSVGHNLTGIITLTEGIMDTPAHHGLNEEIKVVNELAREALEETRFVVQSIGSPGQQAEIEPQQAGKPRTWEDITDLVAKVRTAGLAMVLTEHGKRVDQPHLTELAFLVIREALTNVMRHAVSATRVVVSLTFEAECLKITVHDNGKQVTSPCKAGTGLTAMSKRIRDAGEDVTTTSTSNGWKLTARIPYQS</sequence>
<dbReference type="PATRIC" id="fig|161896.4.peg.2166"/>
<feature type="domain" description="Signal transduction histidine kinase subgroup 3 dimerisation and phosphoacceptor" evidence="10">
    <location>
        <begin position="194"/>
        <end position="252"/>
    </location>
</feature>
<dbReference type="InterPro" id="IPR003594">
    <property type="entry name" value="HATPase_dom"/>
</dbReference>
<protein>
    <recommendedName>
        <fullName evidence="2">histidine kinase</fullName>
        <ecNumber evidence="2">2.7.13.3</ecNumber>
    </recommendedName>
</protein>
<dbReference type="InterPro" id="IPR036890">
    <property type="entry name" value="HATPase_C_sf"/>
</dbReference>
<proteinExistence type="predicted"/>
<evidence type="ECO:0000259" key="9">
    <source>
        <dbReference type="Pfam" id="PF02518"/>
    </source>
</evidence>
<keyword evidence="5" id="KW-0547">Nucleotide-binding</keyword>
<organism evidence="11 12">
    <name type="scientific">Corynebacterium camporealensis</name>
    <dbReference type="NCBI Taxonomy" id="161896"/>
    <lineage>
        <taxon>Bacteria</taxon>
        <taxon>Bacillati</taxon>
        <taxon>Actinomycetota</taxon>
        <taxon>Actinomycetes</taxon>
        <taxon>Mycobacteriales</taxon>
        <taxon>Corynebacteriaceae</taxon>
        <taxon>Corynebacterium</taxon>
    </lineage>
</organism>
<keyword evidence="4" id="KW-0808">Transferase</keyword>
<keyword evidence="6 11" id="KW-0418">Kinase</keyword>
<keyword evidence="7" id="KW-0067">ATP-binding</keyword>
<dbReference type="InterPro" id="IPR011712">
    <property type="entry name" value="Sig_transdc_His_kin_sub3_dim/P"/>
</dbReference>
<dbReference type="GO" id="GO:0046983">
    <property type="term" value="F:protein dimerization activity"/>
    <property type="evidence" value="ECO:0007669"/>
    <property type="project" value="InterPro"/>
</dbReference>
<dbReference type="Gene3D" id="3.30.565.10">
    <property type="entry name" value="Histidine kinase-like ATPase, C-terminal domain"/>
    <property type="match status" value="1"/>
</dbReference>
<evidence type="ECO:0000313" key="12">
    <source>
        <dbReference type="Proteomes" id="UP000033566"/>
    </source>
</evidence>
<dbReference type="Pfam" id="PF02518">
    <property type="entry name" value="HATPase_c"/>
    <property type="match status" value="1"/>
</dbReference>
<evidence type="ECO:0000313" key="11">
    <source>
        <dbReference type="EMBL" id="AKE40152.1"/>
    </source>
</evidence>
<dbReference type="Pfam" id="PF07730">
    <property type="entry name" value="HisKA_3"/>
    <property type="match status" value="1"/>
</dbReference>